<evidence type="ECO:0000313" key="2">
    <source>
        <dbReference type="Proteomes" id="UP000297063"/>
    </source>
</evidence>
<dbReference type="EMBL" id="MG600059">
    <property type="protein sequence ID" value="AVM87370.1"/>
    <property type="molecule type" value="Viral_cRNA"/>
</dbReference>
<dbReference type="RefSeq" id="YP_010790487.1">
    <property type="nucleotide sequence ID" value="NC_075440.1"/>
</dbReference>
<keyword evidence="1" id="KW-0946">Virion</keyword>
<dbReference type="KEGG" id="vg:80527893"/>
<dbReference type="GeneID" id="80527893"/>
<protein>
    <submittedName>
        <fullName evidence="1">Nucleoprotein</fullName>
    </submittedName>
</protein>
<proteinExistence type="predicted"/>
<keyword evidence="1" id="KW-0543">Viral nucleoprotein</keyword>
<organism evidence="1">
    <name type="scientific">Wenling tonguesole paramyxovirus</name>
    <dbReference type="NCBI Taxonomy" id="2116454"/>
    <lineage>
        <taxon>Viruses</taxon>
        <taxon>Riboviria</taxon>
        <taxon>Orthornavirae</taxon>
        <taxon>Negarnaviricota</taxon>
        <taxon>Haploviricotina</taxon>
        <taxon>Monjiviricetes</taxon>
        <taxon>Mononegavirales</taxon>
        <taxon>Paramyxoviridae</taxon>
        <taxon>Glossavirinae</taxon>
        <taxon>Cynoglossusvirus</taxon>
        <taxon>Cynoglossusvirus cynoglossi</taxon>
    </lineage>
</organism>
<reference evidence="1" key="1">
    <citation type="journal article" date="2018" name="Nature">
        <title>The evolutionary history of vertebrate RNA viruses.</title>
        <authorList>
            <person name="Shi M."/>
            <person name="Lin X.D."/>
            <person name="Chen X."/>
            <person name="Tian J.H."/>
            <person name="Chen L.J."/>
            <person name="Li K."/>
            <person name="Wang W."/>
            <person name="Eden J.S."/>
            <person name="Shen J.J."/>
            <person name="Liu L."/>
            <person name="Holmes E.C."/>
            <person name="Zhang Y.Z."/>
        </authorList>
    </citation>
    <scope>NUCLEOTIDE SEQUENCE [LARGE SCALE GENOMIC DNA]</scope>
    <source>
        <strain evidence="1">XYHYC190750</strain>
    </source>
</reference>
<keyword evidence="2" id="KW-1185">Reference proteome</keyword>
<evidence type="ECO:0000313" key="1">
    <source>
        <dbReference type="EMBL" id="AVM87370.1"/>
    </source>
</evidence>
<accession>A0A2P1GN23</accession>
<name>A0A2P1GN23_9MONO</name>
<dbReference type="Proteomes" id="UP000297063">
    <property type="component" value="Segment"/>
</dbReference>
<sequence>MSISDSLMQTAVSLRDVSIKDHTPTIIATPAKTRVRVLILPPDHNPQHVVIFMLMMIAFAVGGGTESARTIAVMSILTTIFSPEGIFFSLVTKFVAVAFEPVQLSWVDKQKKVRVSNHDNRILNIKSNAEDHEDLVKLVIATSERTLPEIIPGVSAVDEIPSAARPFLFRQIIFCFAKALSARGTAADWARNQIRKLADGVRSDAPVEFILSDSALKTMVLLFSQSLMARGAVVEVIIACMTATHRDDVMTAIGQQGMYLRNIGMTPLMIVKKYAIEAGYPEIQGERGLGAELKAYILARQTLINGGLRAAFMFFIQAPETALLHPNNFPKLFSFARGAGMVEEPSLQDYVTSFKVNDAWIQLGEAAAKNRVTEIEQRVTNDKDH</sequence>
<dbReference type="GO" id="GO:0019013">
    <property type="term" value="C:viral nucleocapsid"/>
    <property type="evidence" value="ECO:0007669"/>
    <property type="project" value="UniProtKB-KW"/>
</dbReference>